<comment type="caution">
    <text evidence="9">The sequence shown here is derived from an EMBL/GenBank/DDBJ whole genome shotgun (WGS) entry which is preliminary data.</text>
</comment>
<protein>
    <submittedName>
        <fullName evidence="9">Predicted arabinose efflux permease, MFS family</fullName>
    </submittedName>
</protein>
<evidence type="ECO:0000256" key="6">
    <source>
        <dbReference type="ARBA" id="ARBA00023136"/>
    </source>
</evidence>
<keyword evidence="3" id="KW-1003">Cell membrane</keyword>
<dbReference type="Pfam" id="PF05977">
    <property type="entry name" value="MFS_3"/>
    <property type="match status" value="1"/>
</dbReference>
<evidence type="ECO:0000313" key="10">
    <source>
        <dbReference type="Proteomes" id="UP000076023"/>
    </source>
</evidence>
<comment type="subcellular location">
    <subcellularLocation>
        <location evidence="1">Cell membrane</location>
        <topology evidence="1">Multi-pass membrane protein</topology>
    </subcellularLocation>
</comment>
<dbReference type="PANTHER" id="PTHR23513:SF11">
    <property type="entry name" value="STAPHYLOFERRIN A TRANSPORTER"/>
    <property type="match status" value="1"/>
</dbReference>
<evidence type="ECO:0000256" key="4">
    <source>
        <dbReference type="ARBA" id="ARBA00022692"/>
    </source>
</evidence>
<feature type="transmembrane region" description="Helical" evidence="7">
    <location>
        <begin position="142"/>
        <end position="161"/>
    </location>
</feature>
<feature type="transmembrane region" description="Helical" evidence="7">
    <location>
        <begin position="292"/>
        <end position="310"/>
    </location>
</feature>
<dbReference type="SUPFAM" id="SSF103473">
    <property type="entry name" value="MFS general substrate transporter"/>
    <property type="match status" value="1"/>
</dbReference>
<feature type="transmembrane region" description="Helical" evidence="7">
    <location>
        <begin position="350"/>
        <end position="371"/>
    </location>
</feature>
<feature type="transmembrane region" description="Helical" evidence="7">
    <location>
        <begin position="167"/>
        <end position="195"/>
    </location>
</feature>
<evidence type="ECO:0000259" key="8">
    <source>
        <dbReference type="PROSITE" id="PS50850"/>
    </source>
</evidence>
<feature type="domain" description="Major facilitator superfamily (MFS) profile" evidence="8">
    <location>
        <begin position="17"/>
        <end position="404"/>
    </location>
</feature>
<keyword evidence="4 7" id="KW-0812">Transmembrane</keyword>
<feature type="transmembrane region" description="Helical" evidence="7">
    <location>
        <begin position="259"/>
        <end position="280"/>
    </location>
</feature>
<dbReference type="InParanoid" id="A0A146G4L2"/>
<dbReference type="InterPro" id="IPR036259">
    <property type="entry name" value="MFS_trans_sf"/>
</dbReference>
<gene>
    <name evidence="9" type="ORF">TSACC_2364</name>
</gene>
<dbReference type="FunCoup" id="A0A146G4L2">
    <property type="interactions" value="133"/>
</dbReference>
<dbReference type="PROSITE" id="PS50850">
    <property type="entry name" value="MFS"/>
    <property type="match status" value="1"/>
</dbReference>
<feature type="transmembrane region" description="Helical" evidence="7">
    <location>
        <begin position="110"/>
        <end position="130"/>
    </location>
</feature>
<evidence type="ECO:0000256" key="7">
    <source>
        <dbReference type="SAM" id="Phobius"/>
    </source>
</evidence>
<evidence type="ECO:0000313" key="9">
    <source>
        <dbReference type="EMBL" id="GAT31967.1"/>
    </source>
</evidence>
<evidence type="ECO:0000256" key="3">
    <source>
        <dbReference type="ARBA" id="ARBA00022475"/>
    </source>
</evidence>
<feature type="transmembrane region" description="Helical" evidence="7">
    <location>
        <begin position="316"/>
        <end position="338"/>
    </location>
</feature>
<dbReference type="InterPro" id="IPR011008">
    <property type="entry name" value="Dimeric_a/b-barrel"/>
</dbReference>
<dbReference type="Gene3D" id="1.20.1250.20">
    <property type="entry name" value="MFS general substrate transporter like domains"/>
    <property type="match status" value="1"/>
</dbReference>
<dbReference type="InterPro" id="IPR010290">
    <property type="entry name" value="TM_effector"/>
</dbReference>
<proteinExistence type="predicted"/>
<accession>A0A146G4L2</accession>
<dbReference type="SUPFAM" id="SSF54909">
    <property type="entry name" value="Dimeric alpha+beta barrel"/>
    <property type="match status" value="1"/>
</dbReference>
<dbReference type="GO" id="GO:0005886">
    <property type="term" value="C:plasma membrane"/>
    <property type="evidence" value="ECO:0007669"/>
    <property type="project" value="UniProtKB-SubCell"/>
</dbReference>
<evidence type="ECO:0000256" key="1">
    <source>
        <dbReference type="ARBA" id="ARBA00004651"/>
    </source>
</evidence>
<feature type="transmembrane region" description="Helical" evidence="7">
    <location>
        <begin position="83"/>
        <end position="104"/>
    </location>
</feature>
<feature type="transmembrane region" description="Helical" evidence="7">
    <location>
        <begin position="230"/>
        <end position="247"/>
    </location>
</feature>
<dbReference type="PANTHER" id="PTHR23513">
    <property type="entry name" value="INTEGRAL MEMBRANE EFFLUX PROTEIN-RELATED"/>
    <property type="match status" value="1"/>
</dbReference>
<keyword evidence="10" id="KW-1185">Reference proteome</keyword>
<sequence>MSSSTSPGLSAPLKIAAFRNLWMANIVSNVGTLMQSVGAAWLMTSLTSSTTLVGLVQTASTLPVFLVGFLAGVLADTVERKRLLFWSQLWMLVVALVLAVITWMGLITPWVLLGLTFALGFGAAISLPAWQATVQDMVPRESVPAAVSLNSIAFNVARAVGPAIGGVLVAATGAASAFFVNAVSFVAVIGAVTTWKPAARQKSRLSEDMFGALRAGFRYLIHSKRLQSPIIRASAFNFFASVVWPLGPLYARDVLHTTASGFGLLLAFFGTGSIVSALLVPRLRSVMQLERILAVGSMISASSLIGLAFAHEFWVAAVAIFFAGTAWVGVLVNFNVATQTAVPAWVRGRALSFYLLAFQGVLALGGLLWGYLAGHIGIAPCFQVAAGGLVVGLILTRYFPISLNEDVDLRPSMHWPEVHESIDLDVEDGPVLVLVEFQIAPERADAFRETMRGMREQRMRNGAHRWRLYQDIQDPQRFVELFRVDSWGEHLRQHERLTVTDLEVQTAALAFHEGPEKPRVHHYLNIEG</sequence>
<evidence type="ECO:0000256" key="5">
    <source>
        <dbReference type="ARBA" id="ARBA00022989"/>
    </source>
</evidence>
<keyword evidence="6 7" id="KW-0472">Membrane</keyword>
<dbReference type="STRING" id="690879.TSACC_2364"/>
<reference evidence="10" key="1">
    <citation type="journal article" date="2017" name="Genome Announc.">
        <title>Draft Genome Sequence of Terrimicrobium sacchariphilum NM-5T, a Facultative Anaerobic Soil Bacterium of the Class Spartobacteria.</title>
        <authorList>
            <person name="Qiu Y.L."/>
            <person name="Tourlousse D.M."/>
            <person name="Matsuura N."/>
            <person name="Ohashi A."/>
            <person name="Sekiguchi Y."/>
        </authorList>
    </citation>
    <scope>NUCLEOTIDE SEQUENCE [LARGE SCALE GENOMIC DNA]</scope>
    <source>
        <strain evidence="10">NM-5</strain>
    </source>
</reference>
<dbReference type="OrthoDB" id="9775268at2"/>
<evidence type="ECO:0000256" key="2">
    <source>
        <dbReference type="ARBA" id="ARBA00022448"/>
    </source>
</evidence>
<dbReference type="EMBL" id="BDCO01000002">
    <property type="protein sequence ID" value="GAT31967.1"/>
    <property type="molecule type" value="Genomic_DNA"/>
</dbReference>
<dbReference type="RefSeq" id="WP_075077832.1">
    <property type="nucleotide sequence ID" value="NZ_BDCO01000002.1"/>
</dbReference>
<keyword evidence="2" id="KW-0813">Transport</keyword>
<dbReference type="GO" id="GO:0022857">
    <property type="term" value="F:transmembrane transporter activity"/>
    <property type="evidence" value="ECO:0007669"/>
    <property type="project" value="InterPro"/>
</dbReference>
<dbReference type="InterPro" id="IPR020846">
    <property type="entry name" value="MFS_dom"/>
</dbReference>
<name>A0A146G4L2_TERSA</name>
<feature type="transmembrane region" description="Helical" evidence="7">
    <location>
        <begin position="55"/>
        <end position="76"/>
    </location>
</feature>
<feature type="transmembrane region" description="Helical" evidence="7">
    <location>
        <begin position="21"/>
        <end position="43"/>
    </location>
</feature>
<dbReference type="AlphaFoldDB" id="A0A146G4L2"/>
<dbReference type="CDD" id="cd06173">
    <property type="entry name" value="MFS_MefA_like"/>
    <property type="match status" value="1"/>
</dbReference>
<organism evidence="9 10">
    <name type="scientific">Terrimicrobium sacchariphilum</name>
    <dbReference type="NCBI Taxonomy" id="690879"/>
    <lineage>
        <taxon>Bacteria</taxon>
        <taxon>Pseudomonadati</taxon>
        <taxon>Verrucomicrobiota</taxon>
        <taxon>Terrimicrobiia</taxon>
        <taxon>Terrimicrobiales</taxon>
        <taxon>Terrimicrobiaceae</taxon>
        <taxon>Terrimicrobium</taxon>
    </lineage>
</organism>
<dbReference type="Proteomes" id="UP000076023">
    <property type="component" value="Unassembled WGS sequence"/>
</dbReference>
<feature type="transmembrane region" description="Helical" evidence="7">
    <location>
        <begin position="377"/>
        <end position="395"/>
    </location>
</feature>
<keyword evidence="5 7" id="KW-1133">Transmembrane helix</keyword>